<dbReference type="PRINTS" id="PR00811">
    <property type="entry name" value="BCTERIALGSPD"/>
</dbReference>
<dbReference type="InterPro" id="IPR004846">
    <property type="entry name" value="T2SS/T3SS_dom"/>
</dbReference>
<evidence type="ECO:0000313" key="3">
    <source>
        <dbReference type="EMBL" id="SNZ20711.1"/>
    </source>
</evidence>
<accession>A0A285PLG9</accession>
<dbReference type="GO" id="GO:0015627">
    <property type="term" value="C:type II protein secretion system complex"/>
    <property type="evidence" value="ECO:0007669"/>
    <property type="project" value="TreeGrafter"/>
</dbReference>
<sequence>MSYGLINFNKLKDHRPLKFAGIQAVLLVALIIFGSAMQISPAMAGSSMRLQAANANGRHISLGLNKSIVIETPRDVRDVLVSNPAIADAVVRSERRVYLIGMAVGQANVILFDGQGAQIASFEINVARDSKSLTSLIRRMIPKSNIKVEGVGEGIILSGTAKSPADSEKAMDLAANYIGDRKKVSNYISVSAREQVQLRVTVAEVQRNVFKQLGIDTGYAINRGIFNLAGAVANNFSTNTSALSGTNLLGTLGSGSNRFQAQLRALERNGLVRTLAEPNLTAISGERANFLAGGEFPVPVGLEDNKITIEFKPYGVALGFRPIVMSENRISLQVKTEVSELTREETVTVGAGGSALAIPGLKVRRSQTTIELPSGGTMAMAGLLRDEVRKSIDGFPGLKDLPVLGTLFRSNDYKRNQTELVIFITPYVVKPVSRAKLEDPGRNLDVASDASSYFLGAINRRYDLSGKAGKRTKYYGRYGYSYE</sequence>
<dbReference type="Pfam" id="PF00263">
    <property type="entry name" value="Secretin"/>
    <property type="match status" value="1"/>
</dbReference>
<feature type="domain" description="BON" evidence="2">
    <location>
        <begin position="122"/>
        <end position="192"/>
    </location>
</feature>
<dbReference type="EMBL" id="OBEL01000005">
    <property type="protein sequence ID" value="SNZ20711.1"/>
    <property type="molecule type" value="Genomic_DNA"/>
</dbReference>
<dbReference type="InterPro" id="IPR050810">
    <property type="entry name" value="Bact_Secretion_Sys_Channel"/>
</dbReference>
<reference evidence="3 4" key="1">
    <citation type="submission" date="2017-09" db="EMBL/GenBank/DDBJ databases">
        <authorList>
            <person name="Ehlers B."/>
            <person name="Leendertz F.H."/>
        </authorList>
    </citation>
    <scope>NUCLEOTIDE SEQUENCE [LARGE SCALE GENOMIC DNA]</scope>
    <source>
        <strain evidence="3 4">DSM 18289</strain>
    </source>
</reference>
<dbReference type="Pfam" id="PF04972">
    <property type="entry name" value="BON"/>
    <property type="match status" value="1"/>
</dbReference>
<proteinExistence type="inferred from homology"/>
<dbReference type="PANTHER" id="PTHR30332">
    <property type="entry name" value="PROBABLE GENERAL SECRETION PATHWAY PROTEIN D"/>
    <property type="match status" value="1"/>
</dbReference>
<dbReference type="InterPro" id="IPR032789">
    <property type="entry name" value="T2SS-T3SS_pil_N"/>
</dbReference>
<keyword evidence="4" id="KW-1185">Reference proteome</keyword>
<protein>
    <submittedName>
        <fullName evidence="3">Pilus assembly protein CpaC</fullName>
    </submittedName>
</protein>
<dbReference type="PANTHER" id="PTHR30332:SF17">
    <property type="entry name" value="TYPE IV PILIATION SYSTEM PROTEIN DR_0774-RELATED"/>
    <property type="match status" value="1"/>
</dbReference>
<dbReference type="PROSITE" id="PS50914">
    <property type="entry name" value="BON"/>
    <property type="match status" value="1"/>
</dbReference>
<dbReference type="Pfam" id="PF13629">
    <property type="entry name" value="T2SS-T3SS_pil_N"/>
    <property type="match status" value="1"/>
</dbReference>
<name>A0A285PLG9_9HYPH</name>
<evidence type="ECO:0000313" key="4">
    <source>
        <dbReference type="Proteomes" id="UP000219439"/>
    </source>
</evidence>
<comment type="similarity">
    <text evidence="1">Belongs to the bacterial secretin family.</text>
</comment>
<evidence type="ECO:0000259" key="2">
    <source>
        <dbReference type="PROSITE" id="PS50914"/>
    </source>
</evidence>
<organism evidence="3 4">
    <name type="scientific">Cohaesibacter gelatinilyticus</name>
    <dbReference type="NCBI Taxonomy" id="372072"/>
    <lineage>
        <taxon>Bacteria</taxon>
        <taxon>Pseudomonadati</taxon>
        <taxon>Pseudomonadota</taxon>
        <taxon>Alphaproteobacteria</taxon>
        <taxon>Hyphomicrobiales</taxon>
        <taxon>Cohaesibacteraceae</taxon>
    </lineage>
</organism>
<dbReference type="InterPro" id="IPR007055">
    <property type="entry name" value="BON_dom"/>
</dbReference>
<dbReference type="Proteomes" id="UP000219439">
    <property type="component" value="Unassembled WGS sequence"/>
</dbReference>
<dbReference type="InterPro" id="IPR001775">
    <property type="entry name" value="GspD/PilQ"/>
</dbReference>
<dbReference type="GO" id="GO:0009306">
    <property type="term" value="P:protein secretion"/>
    <property type="evidence" value="ECO:0007669"/>
    <property type="project" value="InterPro"/>
</dbReference>
<gene>
    <name evidence="3" type="ORF">SAMN06265368_3821</name>
</gene>
<evidence type="ECO:0000256" key="1">
    <source>
        <dbReference type="RuleBase" id="RU004003"/>
    </source>
</evidence>
<dbReference type="AlphaFoldDB" id="A0A285PLG9"/>